<dbReference type="eggNOG" id="COG1747">
    <property type="taxonomic scope" value="Bacteria"/>
</dbReference>
<protein>
    <submittedName>
        <fullName evidence="1">Uncharacterized protein</fullName>
    </submittedName>
</protein>
<dbReference type="KEGG" id="pgi:PG_0810"/>
<evidence type="ECO:0000313" key="2">
    <source>
        <dbReference type="Proteomes" id="UP000000588"/>
    </source>
</evidence>
<dbReference type="HOGENOM" id="CLU_1389126_0_0_10"/>
<name>Q7MW37_PORGI</name>
<reference evidence="1 2" key="1">
    <citation type="journal article" date="2003" name="J. Bacteriol.">
        <title>Complete genome sequence of the oral pathogenic bacterium Porphyromonas gingivalis strain W83.</title>
        <authorList>
            <person name="Nelson K."/>
            <person name="Fleishmann R."/>
            <person name="DeBoy R."/>
            <person name="Paulsen I."/>
            <person name="Fouts D."/>
            <person name="Eisen J."/>
            <person name="Daugherty S."/>
            <person name="Dodson R."/>
            <person name="Durkin A."/>
            <person name="Gwinn M."/>
            <person name="Haft D."/>
            <person name="Kolonay J."/>
            <person name="Nelson W."/>
            <person name="White O."/>
            <person name="Mason T."/>
            <person name="Tallon L."/>
            <person name="Gray J."/>
            <person name="Granger D."/>
            <person name="Tettelin H."/>
            <person name="Dong H."/>
            <person name="Galvin J."/>
            <person name="Duncan M."/>
            <person name="Dewhirst F."/>
            <person name="Fraser C."/>
        </authorList>
    </citation>
    <scope>NUCLEOTIDE SEQUENCE [LARGE SCALE GENOMIC DNA]</scope>
    <source>
        <strain evidence="2">ATCC BAA-308 / W83</strain>
    </source>
</reference>
<proteinExistence type="predicted"/>
<dbReference type="EMBL" id="AE015924">
    <property type="protein sequence ID" value="AAQ65969.1"/>
    <property type="molecule type" value="Genomic_DNA"/>
</dbReference>
<dbReference type="EnsemblBacteria" id="AAQ65969">
    <property type="protein sequence ID" value="AAQ65969"/>
    <property type="gene ID" value="PG_0810"/>
</dbReference>
<evidence type="ECO:0000313" key="1">
    <source>
        <dbReference type="EMBL" id="AAQ65969.1"/>
    </source>
</evidence>
<accession>Q7MW37</accession>
<dbReference type="Proteomes" id="UP000000588">
    <property type="component" value="Chromosome"/>
</dbReference>
<sequence>MIMEKKNKPIRLLAALLPIIAGLVLVTWRPASGSVPARTAINNHYTTPTPADTTRFPVKKTQAKDYRYLGGNYPLDLKTPDNIRTEFIYDEKTNTYLLVTKLGDKPLGSPIPFTPEEYLRYMQRDSIRRYFMEKERLEAQQEGKKRFNPLEMSFDLGPAEKLFGPGGVKLRTQGSAEVAMGAKSNATNNPSARKCT</sequence>
<organism evidence="1 2">
    <name type="scientific">Porphyromonas gingivalis (strain ATCC BAA-308 / W83)</name>
    <dbReference type="NCBI Taxonomy" id="242619"/>
    <lineage>
        <taxon>Bacteria</taxon>
        <taxon>Pseudomonadati</taxon>
        <taxon>Bacteroidota</taxon>
        <taxon>Bacteroidia</taxon>
        <taxon>Bacteroidales</taxon>
        <taxon>Porphyromonadaceae</taxon>
        <taxon>Porphyromonas</taxon>
    </lineage>
</organism>
<dbReference type="STRING" id="242619.PG_0810"/>
<gene>
    <name evidence="1" type="ordered locus">PG_0810</name>
</gene>
<dbReference type="AlphaFoldDB" id="Q7MW37"/>
<keyword evidence="2" id="KW-1185">Reference proteome</keyword>